<keyword evidence="2" id="KW-0969">Cilium</keyword>
<accession>A0A4Q0YHC3</accession>
<protein>
    <submittedName>
        <fullName evidence="2">Flagellar hook-length control protein FliK</fullName>
    </submittedName>
</protein>
<evidence type="ECO:0000313" key="3">
    <source>
        <dbReference type="Proteomes" id="UP000290172"/>
    </source>
</evidence>
<organism evidence="2 3">
    <name type="scientific">Halarcobacter ebronensis</name>
    <dbReference type="NCBI Taxonomy" id="1462615"/>
    <lineage>
        <taxon>Bacteria</taxon>
        <taxon>Pseudomonadati</taxon>
        <taxon>Campylobacterota</taxon>
        <taxon>Epsilonproteobacteria</taxon>
        <taxon>Campylobacterales</taxon>
        <taxon>Arcobacteraceae</taxon>
        <taxon>Halarcobacter</taxon>
    </lineage>
</organism>
<comment type="caution">
    <text evidence="2">The sequence shown here is derived from an EMBL/GenBank/DDBJ whole genome shotgun (WGS) entry which is preliminary data.</text>
</comment>
<gene>
    <name evidence="2" type="ORF">CRV08_00230</name>
</gene>
<proteinExistence type="predicted"/>
<name>A0A4Q0YHC3_9BACT</name>
<keyword evidence="2" id="KW-0966">Cell projection</keyword>
<dbReference type="Proteomes" id="UP000290172">
    <property type="component" value="Unassembled WGS sequence"/>
</dbReference>
<reference evidence="2 3" key="1">
    <citation type="submission" date="2017-10" db="EMBL/GenBank/DDBJ databases">
        <title>Genomics of the genus Arcobacter.</title>
        <authorList>
            <person name="Perez-Cataluna A."/>
            <person name="Figueras M.J."/>
        </authorList>
    </citation>
    <scope>NUCLEOTIDE SEQUENCE [LARGE SCALE GENOMIC DNA]</scope>
    <source>
        <strain evidence="2 3">CECT 8993</strain>
    </source>
</reference>
<evidence type="ECO:0000313" key="2">
    <source>
        <dbReference type="EMBL" id="RXJ70026.1"/>
    </source>
</evidence>
<sequence length="670" mass="75997">MPNNNNVLKEALKNADMKTLEEVAKGATSVGDILQNLFDDLKTGTKNNSNLENILKNSNLFKDFGSFAKSINTLLEQLDPSMEKYRPQLENFLKNISELDGNMLKEMINKSGVFLESKILEQTKADANQALPKNLENLLNQIKTILKDIPSLEAKNITSMIDKILQNSSNSTQTSNMLNSELKALTSELQKLSNGLSDKQLSNLNQLTNILKNISNNGQLVESKIENLNQNTQLAQTTQQTQNQLQGQLQQTSIPQNLLLEKQDLINKTVDTLFQLRNEIQANSTISNKEPIMKLIDNLLQNNDIFSKNSSQMEVKSVLNQLTQLTDIKLLSNQNPAVATLVDSLKNQIDTISNLETKVLQNVNIQSDKQSLTRDIQQTLFSLKSELINIPSANTNFINQIIDKLLNIQNLFSKIDMPLELQTLQTQNSTNSFPNNFANNLNSLILNLKESIVNLSSNHENLNLQNSIYKSIDKLETIINNFIHHQTNTTPVQTNLHNDIKSVLLQMQIELQTKSDSSSNETMKQIDKIVSQIEYHQLYSIVSNSNSVYIPFLWDMLEDGNISMKKIDENKFYCEINLSLKEFGQTQLLLALYDKNKLDLTVYLSKESFKQTFRENSVKLKQALNKVNLIPVNIKIIDMQEEKEEISKVKKQTDVYNQNSSLNMGIDIRA</sequence>
<dbReference type="EMBL" id="PDKJ01000001">
    <property type="protein sequence ID" value="RXJ70026.1"/>
    <property type="molecule type" value="Genomic_DNA"/>
</dbReference>
<keyword evidence="2" id="KW-0282">Flagellum</keyword>
<evidence type="ECO:0000256" key="1">
    <source>
        <dbReference type="SAM" id="Coils"/>
    </source>
</evidence>
<dbReference type="AlphaFoldDB" id="A0A4Q0YHC3"/>
<keyword evidence="1" id="KW-0175">Coiled coil</keyword>
<feature type="coiled-coil region" evidence="1">
    <location>
        <begin position="135"/>
        <end position="231"/>
    </location>
</feature>